<dbReference type="PANTHER" id="PTHR46577">
    <property type="entry name" value="HTH-TYPE TRANSCRIPTIONAL REGULATORY PROTEIN GABR"/>
    <property type="match status" value="1"/>
</dbReference>
<evidence type="ECO:0000256" key="4">
    <source>
        <dbReference type="ARBA" id="ARBA00023125"/>
    </source>
</evidence>
<dbReference type="SUPFAM" id="SSF46785">
    <property type="entry name" value="Winged helix' DNA-binding domain"/>
    <property type="match status" value="1"/>
</dbReference>
<comment type="similarity">
    <text evidence="1">In the C-terminal section; belongs to the class-I pyridoxal-phosphate-dependent aminotransferase family.</text>
</comment>
<keyword evidence="3" id="KW-0805">Transcription regulation</keyword>
<keyword evidence="7" id="KW-0808">Transferase</keyword>
<dbReference type="InterPro" id="IPR015424">
    <property type="entry name" value="PyrdxlP-dep_Trfase"/>
</dbReference>
<dbReference type="InterPro" id="IPR015422">
    <property type="entry name" value="PyrdxlP-dep_Trfase_small"/>
</dbReference>
<dbReference type="Pfam" id="PF00392">
    <property type="entry name" value="GntR"/>
    <property type="match status" value="1"/>
</dbReference>
<evidence type="ECO:0000256" key="1">
    <source>
        <dbReference type="ARBA" id="ARBA00005384"/>
    </source>
</evidence>
<dbReference type="InterPro" id="IPR036390">
    <property type="entry name" value="WH_DNA-bd_sf"/>
</dbReference>
<dbReference type="Pfam" id="PF00155">
    <property type="entry name" value="Aminotran_1_2"/>
    <property type="match status" value="1"/>
</dbReference>
<dbReference type="InterPro" id="IPR004839">
    <property type="entry name" value="Aminotransferase_I/II_large"/>
</dbReference>
<keyword evidence="4" id="KW-0238">DNA-binding</keyword>
<gene>
    <name evidence="7" type="ORF">O1D97_10980</name>
</gene>
<evidence type="ECO:0000256" key="2">
    <source>
        <dbReference type="ARBA" id="ARBA00022898"/>
    </source>
</evidence>
<comment type="caution">
    <text evidence="7">The sequence shown here is derived from an EMBL/GenBank/DDBJ whole genome shotgun (WGS) entry which is preliminary data.</text>
</comment>
<proteinExistence type="inferred from homology"/>
<name>A0ABT4JUX2_9GAMM</name>
<dbReference type="Gene3D" id="3.40.640.10">
    <property type="entry name" value="Type I PLP-dependent aspartate aminotransferase-like (Major domain)"/>
    <property type="match status" value="1"/>
</dbReference>
<organism evidence="7 8">
    <name type="scientific">Marinomonas phaeophyticola</name>
    <dbReference type="NCBI Taxonomy" id="3004091"/>
    <lineage>
        <taxon>Bacteria</taxon>
        <taxon>Pseudomonadati</taxon>
        <taxon>Pseudomonadota</taxon>
        <taxon>Gammaproteobacteria</taxon>
        <taxon>Oceanospirillales</taxon>
        <taxon>Oceanospirillaceae</taxon>
        <taxon>Marinomonas</taxon>
    </lineage>
</organism>
<protein>
    <submittedName>
        <fullName evidence="7">PLP-dependent aminotransferase family protein</fullName>
    </submittedName>
</protein>
<dbReference type="CDD" id="cd00609">
    <property type="entry name" value="AAT_like"/>
    <property type="match status" value="1"/>
</dbReference>
<evidence type="ECO:0000256" key="5">
    <source>
        <dbReference type="ARBA" id="ARBA00023163"/>
    </source>
</evidence>
<dbReference type="EMBL" id="JAPUBN010000016">
    <property type="protein sequence ID" value="MCZ2722149.1"/>
    <property type="molecule type" value="Genomic_DNA"/>
</dbReference>
<evidence type="ECO:0000259" key="6">
    <source>
        <dbReference type="PROSITE" id="PS50949"/>
    </source>
</evidence>
<keyword evidence="5" id="KW-0804">Transcription</keyword>
<dbReference type="InterPro" id="IPR036388">
    <property type="entry name" value="WH-like_DNA-bd_sf"/>
</dbReference>
<accession>A0ABT4JUX2</accession>
<dbReference type="GO" id="GO:0008483">
    <property type="term" value="F:transaminase activity"/>
    <property type="evidence" value="ECO:0007669"/>
    <property type="project" value="UniProtKB-KW"/>
</dbReference>
<keyword evidence="7" id="KW-0032">Aminotransferase</keyword>
<dbReference type="InterPro" id="IPR051446">
    <property type="entry name" value="HTH_trans_reg/aminotransferase"/>
</dbReference>
<dbReference type="InterPro" id="IPR000524">
    <property type="entry name" value="Tscrpt_reg_HTH_GntR"/>
</dbReference>
<dbReference type="SUPFAM" id="SSF53383">
    <property type="entry name" value="PLP-dependent transferases"/>
    <property type="match status" value="1"/>
</dbReference>
<dbReference type="PANTHER" id="PTHR46577:SF2">
    <property type="entry name" value="TRANSCRIPTIONAL REGULATORY PROTEIN"/>
    <property type="match status" value="1"/>
</dbReference>
<dbReference type="Gene3D" id="1.10.10.10">
    <property type="entry name" value="Winged helix-like DNA-binding domain superfamily/Winged helix DNA-binding domain"/>
    <property type="match status" value="1"/>
</dbReference>
<sequence>MEQPLYEKIANQIEQQILDGVFLSGTKITSVRKCSSQLNVSVATILQAYSLLEDRGVIKAQPQKGYYVQNILPSPKSAETLPSPIKIDTVPTLINKLLHTSQDDSIIQFGAAIPEGQFLPIRQLQRSVGRLMRLEPEICAAYEFTPGALSLRRQIAIRMLDSGCKIQPSDITITLGCQNAIMHALQAVTKAGDTVAVETPTYHGILQAIDVLNLQAIEVPCHPNSGIDLQHLETALNNWDVKACLVTPNNQNPTGSSLAKASREKLLQICHQHNTTIIEDDVYGELSYENKRENSLLSYTEYKNVIYCSSFSKSIAPGFRVGWIIGGLQQERIEHYASVQSLAIPTLTQRAIANFLENGAYDRHLRKTRQAYEENLHRCRALISKYFPEGTTISSPSGGFLLWITLPKDINALELHKRALSEGIGTIPGLVFSITPKFTHHLRISYAISWNNRTDTAIKKIGELCQTQQQEK</sequence>
<dbReference type="RefSeq" id="WP_269125553.1">
    <property type="nucleotide sequence ID" value="NZ_JAPUBN010000016.1"/>
</dbReference>
<dbReference type="CDD" id="cd07377">
    <property type="entry name" value="WHTH_GntR"/>
    <property type="match status" value="1"/>
</dbReference>
<evidence type="ECO:0000313" key="8">
    <source>
        <dbReference type="Proteomes" id="UP001149719"/>
    </source>
</evidence>
<evidence type="ECO:0000256" key="3">
    <source>
        <dbReference type="ARBA" id="ARBA00023015"/>
    </source>
</evidence>
<dbReference type="PROSITE" id="PS50949">
    <property type="entry name" value="HTH_GNTR"/>
    <property type="match status" value="1"/>
</dbReference>
<evidence type="ECO:0000313" key="7">
    <source>
        <dbReference type="EMBL" id="MCZ2722149.1"/>
    </source>
</evidence>
<keyword evidence="2" id="KW-0663">Pyridoxal phosphate</keyword>
<keyword evidence="8" id="KW-1185">Reference proteome</keyword>
<feature type="domain" description="HTH gntR-type" evidence="6">
    <location>
        <begin position="3"/>
        <end position="71"/>
    </location>
</feature>
<reference evidence="7" key="1">
    <citation type="submission" date="2022-12" db="EMBL/GenBank/DDBJ databases">
        <title>Marinomonas 15G1-11 sp. nov, isolated from marine algae.</title>
        <authorList>
            <person name="Butt M."/>
            <person name="Choi D.G."/>
            <person name="Kim J.M."/>
            <person name="Lee J.K."/>
            <person name="Baek J.H."/>
            <person name="Jeon C.O."/>
        </authorList>
    </citation>
    <scope>NUCLEOTIDE SEQUENCE</scope>
    <source>
        <strain evidence="7">15G1-11</strain>
    </source>
</reference>
<dbReference type="Gene3D" id="3.90.1150.10">
    <property type="entry name" value="Aspartate Aminotransferase, domain 1"/>
    <property type="match status" value="1"/>
</dbReference>
<dbReference type="Proteomes" id="UP001149719">
    <property type="component" value="Unassembled WGS sequence"/>
</dbReference>
<dbReference type="SMART" id="SM00345">
    <property type="entry name" value="HTH_GNTR"/>
    <property type="match status" value="1"/>
</dbReference>
<dbReference type="InterPro" id="IPR015421">
    <property type="entry name" value="PyrdxlP-dep_Trfase_major"/>
</dbReference>